<name>A0A1Q3AKG4_ZYGRO</name>
<comment type="caution">
    <text evidence="2">The sequence shown here is derived from an EMBL/GenBank/DDBJ whole genome shotgun (WGS) entry which is preliminary data.</text>
</comment>
<dbReference type="GO" id="GO:0016853">
    <property type="term" value="F:isomerase activity"/>
    <property type="evidence" value="ECO:0007669"/>
    <property type="project" value="TreeGrafter"/>
</dbReference>
<proteinExistence type="predicted"/>
<dbReference type="PANTHER" id="PTHR13774">
    <property type="entry name" value="PHENAZINE BIOSYNTHESIS PROTEIN"/>
    <property type="match status" value="1"/>
</dbReference>
<dbReference type="NCBIfam" id="TIGR00654">
    <property type="entry name" value="PhzF_family"/>
    <property type="match status" value="1"/>
</dbReference>
<reference evidence="2 3" key="1">
    <citation type="submission" date="2016-08" db="EMBL/GenBank/DDBJ databases">
        <title>Draft genome sequence of allopolyploid Zygosaccharomyces rouxii.</title>
        <authorList>
            <person name="Watanabe J."/>
            <person name="Uehara K."/>
            <person name="Mogi Y."/>
            <person name="Tsukioka Y."/>
        </authorList>
    </citation>
    <scope>NUCLEOTIDE SEQUENCE [LARGE SCALE GENOMIC DNA]</scope>
    <source>
        <strain evidence="2 3">NBRC 110957</strain>
    </source>
</reference>
<dbReference type="PANTHER" id="PTHR13774:SF32">
    <property type="entry name" value="ANTISENSE-ENHANCING SEQUENCE 1"/>
    <property type="match status" value="1"/>
</dbReference>
<feature type="active site" evidence="1">
    <location>
        <position position="45"/>
    </location>
</feature>
<sequence>MRSIKFVDAFSSEPFKGNPVAVVLDAQGLNDDQMKTIARWTNLSETTFVLPPKDPNADYTLRIFTPKGELPFAGHPTLGSAHALVESGLVKPKNGILVQQCAQGFVPIKVEDNLFTLEMPEAKVKEFSQEDTTTLESILNCQLIAPAPVDVGPIFVIGQVKNVEKLLQLEPDLSRLAEFERKLKITGITLFANYPDSADIEVRTFAPSCGVPEDPVCGSGNGALAVYRKFRGLSETSSYVAKQGRKVGRDGRLHINVDSVIGVGGECVTCLKGELNV</sequence>
<evidence type="ECO:0000313" key="3">
    <source>
        <dbReference type="Proteomes" id="UP000187013"/>
    </source>
</evidence>
<accession>A0A1Q3AKG4</accession>
<dbReference type="SUPFAM" id="SSF54506">
    <property type="entry name" value="Diaminopimelate epimerase-like"/>
    <property type="match status" value="1"/>
</dbReference>
<dbReference type="EMBL" id="BDGX01000052">
    <property type="protein sequence ID" value="GAV56013.1"/>
    <property type="molecule type" value="Genomic_DNA"/>
</dbReference>
<dbReference type="Gene3D" id="3.10.310.10">
    <property type="entry name" value="Diaminopimelate Epimerase, Chain A, domain 1"/>
    <property type="match status" value="2"/>
</dbReference>
<protein>
    <recommendedName>
        <fullName evidence="4">Phenazine biosynthesis protein</fullName>
    </recommendedName>
</protein>
<dbReference type="PIRSF" id="PIRSF016184">
    <property type="entry name" value="PhzC_PhzF"/>
    <property type="match status" value="1"/>
</dbReference>
<evidence type="ECO:0008006" key="4">
    <source>
        <dbReference type="Google" id="ProtNLM"/>
    </source>
</evidence>
<dbReference type="Proteomes" id="UP000187013">
    <property type="component" value="Unassembled WGS sequence"/>
</dbReference>
<evidence type="ECO:0000313" key="2">
    <source>
        <dbReference type="EMBL" id="GAV56013.1"/>
    </source>
</evidence>
<dbReference type="AlphaFoldDB" id="A0A1Q3AKG4"/>
<dbReference type="OrthoDB" id="75169at2759"/>
<organism evidence="2 3">
    <name type="scientific">Zygosaccharomyces rouxii</name>
    <dbReference type="NCBI Taxonomy" id="4956"/>
    <lineage>
        <taxon>Eukaryota</taxon>
        <taxon>Fungi</taxon>
        <taxon>Dikarya</taxon>
        <taxon>Ascomycota</taxon>
        <taxon>Saccharomycotina</taxon>
        <taxon>Saccharomycetes</taxon>
        <taxon>Saccharomycetales</taxon>
        <taxon>Saccharomycetaceae</taxon>
        <taxon>Zygosaccharomyces</taxon>
    </lineage>
</organism>
<evidence type="ECO:0000256" key="1">
    <source>
        <dbReference type="PIRSR" id="PIRSR016184-1"/>
    </source>
</evidence>
<dbReference type="InterPro" id="IPR003719">
    <property type="entry name" value="Phenazine_PhzF-like"/>
</dbReference>
<dbReference type="GO" id="GO:0005737">
    <property type="term" value="C:cytoplasm"/>
    <property type="evidence" value="ECO:0007669"/>
    <property type="project" value="TreeGrafter"/>
</dbReference>
<gene>
    <name evidence="2" type="ORF">ZYGR_0AZ01850</name>
</gene>
<dbReference type="Pfam" id="PF02567">
    <property type="entry name" value="PhzC-PhzF"/>
    <property type="match status" value="1"/>
</dbReference>